<dbReference type="CDD" id="cd00093">
    <property type="entry name" value="HTH_XRE"/>
    <property type="match status" value="1"/>
</dbReference>
<reference evidence="1 2" key="1">
    <citation type="submission" date="2024-05" db="EMBL/GenBank/DDBJ databases">
        <authorList>
            <person name="Jiang F."/>
        </authorList>
    </citation>
    <scope>NUCLEOTIDE SEQUENCE [LARGE SCALE GENOMIC DNA]</scope>
    <source>
        <strain evidence="1 2">LZ166</strain>
    </source>
</reference>
<name>A0ABV3SP54_9HYPH</name>
<dbReference type="Pfam" id="PF13560">
    <property type="entry name" value="HTH_31"/>
    <property type="match status" value="1"/>
</dbReference>
<dbReference type="EMBL" id="JBDPGJ010000005">
    <property type="protein sequence ID" value="MEX0408085.1"/>
    <property type="molecule type" value="Genomic_DNA"/>
</dbReference>
<keyword evidence="2" id="KW-1185">Reference proteome</keyword>
<evidence type="ECO:0000313" key="2">
    <source>
        <dbReference type="Proteomes" id="UP001556692"/>
    </source>
</evidence>
<gene>
    <name evidence="1" type="ORF">ABGN05_20715</name>
</gene>
<comment type="caution">
    <text evidence="1">The sequence shown here is derived from an EMBL/GenBank/DDBJ whole genome shotgun (WGS) entry which is preliminary data.</text>
</comment>
<proteinExistence type="predicted"/>
<dbReference type="RefSeq" id="WP_367955966.1">
    <property type="nucleotide sequence ID" value="NZ_JBDPGJ010000005.1"/>
</dbReference>
<dbReference type="InterPro" id="IPR010982">
    <property type="entry name" value="Lambda_DNA-bd_dom_sf"/>
</dbReference>
<protein>
    <submittedName>
        <fullName evidence="1">Helix-turn-helix transcriptional regulator</fullName>
    </submittedName>
</protein>
<sequence>MTTNTIDNSADPLGGTLEGLLDETGEREEVYGEALKRVLAWQIEEARRQQDVSKSEVASRMGTSRSQLDRILDPGNVSVSLQTLEKAARAVGKRLRVEIVDP</sequence>
<evidence type="ECO:0000313" key="1">
    <source>
        <dbReference type="EMBL" id="MEX0408085.1"/>
    </source>
</evidence>
<accession>A0ABV3SP54</accession>
<dbReference type="InterPro" id="IPR001387">
    <property type="entry name" value="Cro/C1-type_HTH"/>
</dbReference>
<organism evidence="1 2">
    <name type="scientific">Aquibium pacificus</name>
    <dbReference type="NCBI Taxonomy" id="3153579"/>
    <lineage>
        <taxon>Bacteria</taxon>
        <taxon>Pseudomonadati</taxon>
        <taxon>Pseudomonadota</taxon>
        <taxon>Alphaproteobacteria</taxon>
        <taxon>Hyphomicrobiales</taxon>
        <taxon>Phyllobacteriaceae</taxon>
        <taxon>Aquibium</taxon>
    </lineage>
</organism>
<dbReference type="Gene3D" id="1.10.260.40">
    <property type="entry name" value="lambda repressor-like DNA-binding domains"/>
    <property type="match status" value="1"/>
</dbReference>
<dbReference type="SUPFAM" id="SSF47413">
    <property type="entry name" value="lambda repressor-like DNA-binding domains"/>
    <property type="match status" value="1"/>
</dbReference>
<dbReference type="Proteomes" id="UP001556692">
    <property type="component" value="Unassembled WGS sequence"/>
</dbReference>